<feature type="region of interest" description="Disordered" evidence="1">
    <location>
        <begin position="8"/>
        <end position="56"/>
    </location>
</feature>
<proteinExistence type="predicted"/>
<evidence type="ECO:0000313" key="2">
    <source>
        <dbReference type="EMBL" id="MQM06415.1"/>
    </source>
</evidence>
<evidence type="ECO:0000313" key="3">
    <source>
        <dbReference type="Proteomes" id="UP000652761"/>
    </source>
</evidence>
<protein>
    <recommendedName>
        <fullName evidence="4">Retrotransposon gag domain-containing protein</fullName>
    </recommendedName>
</protein>
<keyword evidence="3" id="KW-1185">Reference proteome</keyword>
<comment type="caution">
    <text evidence="2">The sequence shown here is derived from an EMBL/GenBank/DDBJ whole genome shotgun (WGS) entry which is preliminary data.</text>
</comment>
<name>A0A843WPK4_COLES</name>
<dbReference type="EMBL" id="NMUH01003618">
    <property type="protein sequence ID" value="MQM06415.1"/>
    <property type="molecule type" value="Genomic_DNA"/>
</dbReference>
<accession>A0A843WPK4</accession>
<reference evidence="2" key="1">
    <citation type="submission" date="2017-07" db="EMBL/GenBank/DDBJ databases">
        <title>Taro Niue Genome Assembly and Annotation.</title>
        <authorList>
            <person name="Atibalentja N."/>
            <person name="Keating K."/>
            <person name="Fields C.J."/>
        </authorList>
    </citation>
    <scope>NUCLEOTIDE SEQUENCE</scope>
    <source>
        <strain evidence="2">Niue_2</strain>
        <tissue evidence="2">Leaf</tissue>
    </source>
</reference>
<sequence>MCRRLLRFNDSAMATRGRRGVGPSRGNESAGGLQAPVQQDQDQTGVPLPPPPPPVDYGALMQGLVHAMQTQAKTTAALQAQVHVQAQAPAHEAVFGGVPMMERFSTMTPPIFKGESDPILAESWLRETEKIFPTIRCAEEESVTLASYMLHVKEHADAWWSSVLCTQFADGAMAVAWTKFVRLFRVKYIPEHVQDRMEQEF</sequence>
<organism evidence="2 3">
    <name type="scientific">Colocasia esculenta</name>
    <name type="common">Wild taro</name>
    <name type="synonym">Arum esculentum</name>
    <dbReference type="NCBI Taxonomy" id="4460"/>
    <lineage>
        <taxon>Eukaryota</taxon>
        <taxon>Viridiplantae</taxon>
        <taxon>Streptophyta</taxon>
        <taxon>Embryophyta</taxon>
        <taxon>Tracheophyta</taxon>
        <taxon>Spermatophyta</taxon>
        <taxon>Magnoliopsida</taxon>
        <taxon>Liliopsida</taxon>
        <taxon>Araceae</taxon>
        <taxon>Aroideae</taxon>
        <taxon>Colocasieae</taxon>
        <taxon>Colocasia</taxon>
    </lineage>
</organism>
<evidence type="ECO:0008006" key="4">
    <source>
        <dbReference type="Google" id="ProtNLM"/>
    </source>
</evidence>
<evidence type="ECO:0000256" key="1">
    <source>
        <dbReference type="SAM" id="MobiDB-lite"/>
    </source>
</evidence>
<dbReference type="AlphaFoldDB" id="A0A843WPK4"/>
<dbReference type="OrthoDB" id="2272416at2759"/>
<dbReference type="Proteomes" id="UP000652761">
    <property type="component" value="Unassembled WGS sequence"/>
</dbReference>
<gene>
    <name evidence="2" type="ORF">Taro_039238</name>
</gene>